<proteinExistence type="predicted"/>
<reference evidence="2" key="2">
    <citation type="submission" date="2020-09" db="EMBL/GenBank/DDBJ databases">
        <authorList>
            <person name="Sun Q."/>
            <person name="Ohkuma M."/>
        </authorList>
    </citation>
    <scope>NUCLEOTIDE SEQUENCE</scope>
    <source>
        <strain evidence="2">JCM 31311</strain>
    </source>
</reference>
<keyword evidence="3" id="KW-1185">Reference proteome</keyword>
<evidence type="ECO:0000256" key="1">
    <source>
        <dbReference type="SAM" id="MobiDB-lite"/>
    </source>
</evidence>
<comment type="caution">
    <text evidence="2">The sequence shown here is derived from an EMBL/GenBank/DDBJ whole genome shotgun (WGS) entry which is preliminary data.</text>
</comment>
<organism evidence="2 3">
    <name type="scientific">Deinococcus ruber</name>
    <dbReference type="NCBI Taxonomy" id="1848197"/>
    <lineage>
        <taxon>Bacteria</taxon>
        <taxon>Thermotogati</taxon>
        <taxon>Deinococcota</taxon>
        <taxon>Deinococci</taxon>
        <taxon>Deinococcales</taxon>
        <taxon>Deinococcaceae</taxon>
        <taxon>Deinococcus</taxon>
    </lineage>
</organism>
<feature type="region of interest" description="Disordered" evidence="1">
    <location>
        <begin position="258"/>
        <end position="300"/>
    </location>
</feature>
<protein>
    <submittedName>
        <fullName evidence="2">Uncharacterized protein</fullName>
    </submittedName>
</protein>
<gene>
    <name evidence="2" type="ORF">GCM10008957_52630</name>
</gene>
<accession>A0A918FGM5</accession>
<reference evidence="2" key="1">
    <citation type="journal article" date="2014" name="Int. J. Syst. Evol. Microbiol.">
        <title>Complete genome sequence of Corynebacterium casei LMG S-19264T (=DSM 44701T), isolated from a smear-ripened cheese.</title>
        <authorList>
            <consortium name="US DOE Joint Genome Institute (JGI-PGF)"/>
            <person name="Walter F."/>
            <person name="Albersmeier A."/>
            <person name="Kalinowski J."/>
            <person name="Ruckert C."/>
        </authorList>
    </citation>
    <scope>NUCLEOTIDE SEQUENCE</scope>
    <source>
        <strain evidence="2">JCM 31311</strain>
    </source>
</reference>
<dbReference type="Proteomes" id="UP000603865">
    <property type="component" value="Unassembled WGS sequence"/>
</dbReference>
<evidence type="ECO:0000313" key="3">
    <source>
        <dbReference type="Proteomes" id="UP000603865"/>
    </source>
</evidence>
<evidence type="ECO:0000313" key="2">
    <source>
        <dbReference type="EMBL" id="GGR36365.1"/>
    </source>
</evidence>
<dbReference type="EMBL" id="BMQL01000072">
    <property type="protein sequence ID" value="GGR36365.1"/>
    <property type="molecule type" value="Genomic_DNA"/>
</dbReference>
<dbReference type="RefSeq" id="WP_189093511.1">
    <property type="nucleotide sequence ID" value="NZ_BMQL01000072.1"/>
</dbReference>
<name>A0A918FGM5_9DEIO</name>
<sequence>MAVSVYSSDARWWLQYSQVAGKDTAQVFRTADGVGFDAAPQHPSVAGCPSSWPSVENVYLPTGEERLLLAYPDSVLEVRNTGGTLLNTVTLGTCGYLSLKTFPGKTGKIAFTSNSGTGFYDVAGNQIIKSNTLQDLGLMLLNGSLSSAITPTSPGSGSSYANQTIYTFTSQSGAAWKLSNASHALTLNVNSKLIDKKHADISGTATVDGLRLNVSGKLTATDAEIQAQSGWFFFPAFHVTLDFYDDSTQLYSATLTNNLTTHDDPSDSKTPLLDTTVPPSYEVSWSEPDTTPLSGVLTRP</sequence>
<dbReference type="AlphaFoldDB" id="A0A918FGM5"/>